<feature type="domain" description="Knr4/Smi1-like" evidence="1">
    <location>
        <begin position="25"/>
        <end position="134"/>
    </location>
</feature>
<organism evidence="2 3">
    <name type="scientific">Thalassospira lohafexi</name>
    <dbReference type="NCBI Taxonomy" id="744227"/>
    <lineage>
        <taxon>Bacteria</taxon>
        <taxon>Pseudomonadati</taxon>
        <taxon>Pseudomonadota</taxon>
        <taxon>Alphaproteobacteria</taxon>
        <taxon>Rhodospirillales</taxon>
        <taxon>Thalassospiraceae</taxon>
        <taxon>Thalassospira</taxon>
    </lineage>
</organism>
<evidence type="ECO:0000259" key="1">
    <source>
        <dbReference type="SMART" id="SM00860"/>
    </source>
</evidence>
<dbReference type="SUPFAM" id="SSF160631">
    <property type="entry name" value="SMI1/KNR4-like"/>
    <property type="match status" value="1"/>
</dbReference>
<dbReference type="SMART" id="SM00860">
    <property type="entry name" value="SMI1_KNR4"/>
    <property type="match status" value="1"/>
</dbReference>
<dbReference type="Proteomes" id="UP000233332">
    <property type="component" value="Unassembled WGS sequence"/>
</dbReference>
<dbReference type="AlphaFoldDB" id="A0A2N3L4P0"/>
<dbReference type="EMBL" id="NXGX01000005">
    <property type="protein sequence ID" value="PKR57771.1"/>
    <property type="molecule type" value="Genomic_DNA"/>
</dbReference>
<accession>A0A2N3L4P0</accession>
<name>A0A2N3L4P0_9PROT</name>
<dbReference type="Pfam" id="PF14567">
    <property type="entry name" value="SUKH_5"/>
    <property type="match status" value="1"/>
</dbReference>
<dbReference type="InterPro" id="IPR018958">
    <property type="entry name" value="Knr4/Smi1-like_dom"/>
</dbReference>
<sequence>MKSNIEEVFEEINQLDHPDGRNQPLPNDAIIERYERKTGFNFPEDYKLFLKSVSNAFVGYMSPFTLNEREEENYGDLAVGVREARKVGIPQDWLPICEDNGDYYCIVPDGRIRFWDHNGATEESWPDLATWAKKVWLEGG</sequence>
<dbReference type="Gene3D" id="3.40.1580.10">
    <property type="entry name" value="SMI1/KNR4-like"/>
    <property type="match status" value="1"/>
</dbReference>
<proteinExistence type="predicted"/>
<gene>
    <name evidence="2" type="ORF">COO92_13435</name>
</gene>
<evidence type="ECO:0000313" key="3">
    <source>
        <dbReference type="Proteomes" id="UP000233332"/>
    </source>
</evidence>
<dbReference type="RefSeq" id="WP_101302889.1">
    <property type="nucleotide sequence ID" value="NZ_NXGX01000005.1"/>
</dbReference>
<dbReference type="InterPro" id="IPR037883">
    <property type="entry name" value="Knr4/Smi1-like_sf"/>
</dbReference>
<keyword evidence="3" id="KW-1185">Reference proteome</keyword>
<comment type="caution">
    <text evidence="2">The sequence shown here is derived from an EMBL/GenBank/DDBJ whole genome shotgun (WGS) entry which is preliminary data.</text>
</comment>
<evidence type="ECO:0000313" key="2">
    <source>
        <dbReference type="EMBL" id="PKR57771.1"/>
    </source>
</evidence>
<protein>
    <recommendedName>
        <fullName evidence="1">Knr4/Smi1-like domain-containing protein</fullName>
    </recommendedName>
</protein>
<reference evidence="2 3" key="1">
    <citation type="submission" date="2017-09" db="EMBL/GenBank/DDBJ databases">
        <title>Biodiversity and function of Thalassospira species in the particle-attached aromatic-hydrocarbon-degrading consortia from the surface seawater of the China South Sea.</title>
        <authorList>
            <person name="Dong C."/>
            <person name="Lai Q."/>
            <person name="Shao Z."/>
        </authorList>
    </citation>
    <scope>NUCLEOTIDE SEQUENCE [LARGE SCALE GENOMIC DNA]</scope>
    <source>
        <strain evidence="2 3">139Z-12</strain>
    </source>
</reference>